<accession>T1FVZ1</accession>
<keyword evidence="4" id="KW-1185">Reference proteome</keyword>
<feature type="region of interest" description="Disordered" evidence="1">
    <location>
        <begin position="111"/>
        <end position="130"/>
    </location>
</feature>
<dbReference type="EMBL" id="KB097661">
    <property type="protein sequence ID" value="ESN92214.1"/>
    <property type="molecule type" value="Genomic_DNA"/>
</dbReference>
<evidence type="ECO:0000313" key="2">
    <source>
        <dbReference type="EMBL" id="ESN92214.1"/>
    </source>
</evidence>
<name>T1FVZ1_HELRO</name>
<dbReference type="InParanoid" id="T1FVZ1"/>
<dbReference type="CTD" id="20212987"/>
<dbReference type="HOGENOM" id="CLU_1940404_0_0_1"/>
<dbReference type="EnsemblMetazoa" id="HelroT194355">
    <property type="protein sequence ID" value="HelroP194355"/>
    <property type="gene ID" value="HelroG194355"/>
</dbReference>
<dbReference type="AlphaFoldDB" id="T1FVZ1"/>
<feature type="compositionally biased region" description="Basic and acidic residues" evidence="1">
    <location>
        <begin position="121"/>
        <end position="130"/>
    </location>
</feature>
<reference evidence="4" key="1">
    <citation type="submission" date="2012-12" db="EMBL/GenBank/DDBJ databases">
        <authorList>
            <person name="Hellsten U."/>
            <person name="Grimwood J."/>
            <person name="Chapman J.A."/>
            <person name="Shapiro H."/>
            <person name="Aerts A."/>
            <person name="Otillar R.P."/>
            <person name="Terry A.Y."/>
            <person name="Boore J.L."/>
            <person name="Simakov O."/>
            <person name="Marletaz F."/>
            <person name="Cho S.-J."/>
            <person name="Edsinger-Gonzales E."/>
            <person name="Havlak P."/>
            <person name="Kuo D.-H."/>
            <person name="Larsson T."/>
            <person name="Lv J."/>
            <person name="Arendt D."/>
            <person name="Savage R."/>
            <person name="Osoegawa K."/>
            <person name="de Jong P."/>
            <person name="Lindberg D.R."/>
            <person name="Seaver E.C."/>
            <person name="Weisblat D.A."/>
            <person name="Putnam N.H."/>
            <person name="Grigoriev I.V."/>
            <person name="Rokhsar D.S."/>
        </authorList>
    </citation>
    <scope>NUCLEOTIDE SEQUENCE</scope>
</reference>
<evidence type="ECO:0000256" key="1">
    <source>
        <dbReference type="SAM" id="MobiDB-lite"/>
    </source>
</evidence>
<dbReference type="RefSeq" id="XP_009029715.1">
    <property type="nucleotide sequence ID" value="XM_009031467.1"/>
</dbReference>
<sequence>MVNFTAGKKPVLTRSYSESDEGKLRLQLGRHRPPPPLIGLRAPGNHPSNGRGMRDVTGLEAVLLPFRCRGLMTSFSAVIRSICLELNQDQLRRRSHLARLQKIERMVDEKFAKEQPNLNSERVREEKEKR</sequence>
<reference evidence="3" key="3">
    <citation type="submission" date="2015-06" db="UniProtKB">
        <authorList>
            <consortium name="EnsemblMetazoa"/>
        </authorList>
    </citation>
    <scope>IDENTIFICATION</scope>
</reference>
<dbReference type="KEGG" id="hro:HELRODRAFT_194355"/>
<protein>
    <submittedName>
        <fullName evidence="2 3">Uncharacterized protein</fullName>
    </submittedName>
</protein>
<feature type="region of interest" description="Disordered" evidence="1">
    <location>
        <begin position="27"/>
        <end position="52"/>
    </location>
</feature>
<dbReference type="EMBL" id="AMQM01007752">
    <property type="status" value="NOT_ANNOTATED_CDS"/>
    <property type="molecule type" value="Genomic_DNA"/>
</dbReference>
<organism evidence="3 4">
    <name type="scientific">Helobdella robusta</name>
    <name type="common">Californian leech</name>
    <dbReference type="NCBI Taxonomy" id="6412"/>
    <lineage>
        <taxon>Eukaryota</taxon>
        <taxon>Metazoa</taxon>
        <taxon>Spiralia</taxon>
        <taxon>Lophotrochozoa</taxon>
        <taxon>Annelida</taxon>
        <taxon>Clitellata</taxon>
        <taxon>Hirudinea</taxon>
        <taxon>Rhynchobdellida</taxon>
        <taxon>Glossiphoniidae</taxon>
        <taxon>Helobdella</taxon>
    </lineage>
</organism>
<reference evidence="2 4" key="2">
    <citation type="journal article" date="2013" name="Nature">
        <title>Insights into bilaterian evolution from three spiralian genomes.</title>
        <authorList>
            <person name="Simakov O."/>
            <person name="Marletaz F."/>
            <person name="Cho S.J."/>
            <person name="Edsinger-Gonzales E."/>
            <person name="Havlak P."/>
            <person name="Hellsten U."/>
            <person name="Kuo D.H."/>
            <person name="Larsson T."/>
            <person name="Lv J."/>
            <person name="Arendt D."/>
            <person name="Savage R."/>
            <person name="Osoegawa K."/>
            <person name="de Jong P."/>
            <person name="Grimwood J."/>
            <person name="Chapman J.A."/>
            <person name="Shapiro H."/>
            <person name="Aerts A."/>
            <person name="Otillar R.P."/>
            <person name="Terry A.Y."/>
            <person name="Boore J.L."/>
            <person name="Grigoriev I.V."/>
            <person name="Lindberg D.R."/>
            <person name="Seaver E.C."/>
            <person name="Weisblat D.A."/>
            <person name="Putnam N.H."/>
            <person name="Rokhsar D.S."/>
        </authorList>
    </citation>
    <scope>NUCLEOTIDE SEQUENCE</scope>
</reference>
<gene>
    <name evidence="3" type="primary">20212987</name>
    <name evidence="2" type="ORF">HELRODRAFT_194355</name>
</gene>
<proteinExistence type="predicted"/>
<evidence type="ECO:0000313" key="4">
    <source>
        <dbReference type="Proteomes" id="UP000015101"/>
    </source>
</evidence>
<dbReference type="Proteomes" id="UP000015101">
    <property type="component" value="Unassembled WGS sequence"/>
</dbReference>
<dbReference type="EMBL" id="AMQM01007753">
    <property type="status" value="NOT_ANNOTATED_CDS"/>
    <property type="molecule type" value="Genomic_DNA"/>
</dbReference>
<dbReference type="EMBL" id="AMQM01007751">
    <property type="status" value="NOT_ANNOTATED_CDS"/>
    <property type="molecule type" value="Genomic_DNA"/>
</dbReference>
<dbReference type="GeneID" id="20212987"/>
<evidence type="ECO:0000313" key="3">
    <source>
        <dbReference type="EnsemblMetazoa" id="HelroP194355"/>
    </source>
</evidence>